<accession>A0A1M6F127</accession>
<dbReference type="EMBL" id="FQZO01000002">
    <property type="protein sequence ID" value="SHI91351.1"/>
    <property type="molecule type" value="Genomic_DNA"/>
</dbReference>
<feature type="domain" description="Core-binding (CB)" evidence="6">
    <location>
        <begin position="131"/>
        <end position="217"/>
    </location>
</feature>
<dbReference type="GO" id="GO:0003677">
    <property type="term" value="F:DNA binding"/>
    <property type="evidence" value="ECO:0007669"/>
    <property type="project" value="UniProtKB-UniRule"/>
</dbReference>
<evidence type="ECO:0000313" key="7">
    <source>
        <dbReference type="EMBL" id="SHI91351.1"/>
    </source>
</evidence>
<dbReference type="Proteomes" id="UP000184080">
    <property type="component" value="Unassembled WGS sequence"/>
</dbReference>
<gene>
    <name evidence="7" type="ORF">SAMN05444401_1768</name>
</gene>
<reference evidence="7 8" key="1">
    <citation type="submission" date="2016-11" db="EMBL/GenBank/DDBJ databases">
        <authorList>
            <person name="Jaros S."/>
            <person name="Januszkiewicz K."/>
            <person name="Wedrychowicz H."/>
        </authorList>
    </citation>
    <scope>NUCLEOTIDE SEQUENCE [LARGE SCALE GENOMIC DNA]</scope>
    <source>
        <strain evidence="7 8">DSM 21864</strain>
    </source>
</reference>
<protein>
    <submittedName>
        <fullName evidence="7">Site-specific recombinase XerD</fullName>
    </submittedName>
</protein>
<evidence type="ECO:0000259" key="6">
    <source>
        <dbReference type="PROSITE" id="PS51900"/>
    </source>
</evidence>
<evidence type="ECO:0000256" key="2">
    <source>
        <dbReference type="ARBA" id="ARBA00023125"/>
    </source>
</evidence>
<dbReference type="Gene3D" id="1.10.443.10">
    <property type="entry name" value="Intergrase catalytic core"/>
    <property type="match status" value="1"/>
</dbReference>
<dbReference type="GO" id="GO:0006310">
    <property type="term" value="P:DNA recombination"/>
    <property type="evidence" value="ECO:0007669"/>
    <property type="project" value="UniProtKB-KW"/>
</dbReference>
<dbReference type="STRING" id="1121298.SAMN05444401_1768"/>
<dbReference type="RefSeq" id="WP_341430148.1">
    <property type="nucleotide sequence ID" value="NZ_FQZO01000002.1"/>
</dbReference>
<evidence type="ECO:0000259" key="5">
    <source>
        <dbReference type="PROSITE" id="PS51898"/>
    </source>
</evidence>
<dbReference type="PANTHER" id="PTHR30349:SF64">
    <property type="entry name" value="PROPHAGE INTEGRASE INTD-RELATED"/>
    <property type="match status" value="1"/>
</dbReference>
<feature type="domain" description="Tyr recombinase" evidence="5">
    <location>
        <begin position="246"/>
        <end position="454"/>
    </location>
</feature>
<dbReference type="PROSITE" id="PS51900">
    <property type="entry name" value="CB"/>
    <property type="match status" value="1"/>
</dbReference>
<evidence type="ECO:0000256" key="3">
    <source>
        <dbReference type="ARBA" id="ARBA00023172"/>
    </source>
</evidence>
<dbReference type="GO" id="GO:0015074">
    <property type="term" value="P:DNA integration"/>
    <property type="evidence" value="ECO:0007669"/>
    <property type="project" value="InterPro"/>
</dbReference>
<keyword evidence="3" id="KW-0233">DNA recombination</keyword>
<dbReference type="SUPFAM" id="SSF56349">
    <property type="entry name" value="DNA breaking-rejoining enzymes"/>
    <property type="match status" value="1"/>
</dbReference>
<comment type="similarity">
    <text evidence="1">Belongs to the 'phage' integrase family.</text>
</comment>
<organism evidence="7 8">
    <name type="scientific">Clostridium amylolyticum</name>
    <dbReference type="NCBI Taxonomy" id="1121298"/>
    <lineage>
        <taxon>Bacteria</taxon>
        <taxon>Bacillati</taxon>
        <taxon>Bacillota</taxon>
        <taxon>Clostridia</taxon>
        <taxon>Eubacteriales</taxon>
        <taxon>Clostridiaceae</taxon>
        <taxon>Clostridium</taxon>
    </lineage>
</organism>
<dbReference type="PANTHER" id="PTHR30349">
    <property type="entry name" value="PHAGE INTEGRASE-RELATED"/>
    <property type="match status" value="1"/>
</dbReference>
<evidence type="ECO:0000256" key="4">
    <source>
        <dbReference type="PROSITE-ProRule" id="PRU01248"/>
    </source>
</evidence>
<sequence>MPNYINNTLYINCVSVVSNNTISLVITRFMPETILETERFLVFPLFPLENIVKQSFVSTSLYERRKDMARKTNYTKNGIDYFRVTATVGKDGNGKPIRKEFLGKCKTEAEGKRDDYLNGIKNGLNVDFKDVALGPLMHMWLFEIIRVDKNIKPPTFSRYEGVFRKYIKDSEIYGLKLNGLKTILIQRYYNKLYKNGTSSYSINYLNKLLCQFFNYAVEENYILKNPCKSRKSIVIPGEVKLEDEEDSLEYFTTEEIEKLKAALEGHSLKGLVLLALGTGMRRGELLGLAWTDINYKNLTITVKRTVSRTHIIESDGSRVYKTIVQTPKTKSSIRKVSFPEKLIPILKEVEVKQKKAKMKAGSSYIKQDYDFVFTTASGNLLNVANVSRSWSNLLSKNKIPHRKFHALRHTFATQLFAKGQDVEVVSKLLGHSSSEITRKTYIHVLPEDKVSSVALLNDLFG</sequence>
<evidence type="ECO:0000256" key="1">
    <source>
        <dbReference type="ARBA" id="ARBA00008857"/>
    </source>
</evidence>
<keyword evidence="2 4" id="KW-0238">DNA-binding</keyword>
<dbReference type="InterPro" id="IPR013762">
    <property type="entry name" value="Integrase-like_cat_sf"/>
</dbReference>
<dbReference type="Pfam" id="PF00589">
    <property type="entry name" value="Phage_integrase"/>
    <property type="match status" value="1"/>
</dbReference>
<dbReference type="InterPro" id="IPR010998">
    <property type="entry name" value="Integrase_recombinase_N"/>
</dbReference>
<dbReference type="CDD" id="cd01189">
    <property type="entry name" value="INT_ICEBs1_C_like"/>
    <property type="match status" value="1"/>
</dbReference>
<dbReference type="InterPro" id="IPR011010">
    <property type="entry name" value="DNA_brk_join_enz"/>
</dbReference>
<dbReference type="Gene3D" id="1.10.150.130">
    <property type="match status" value="1"/>
</dbReference>
<proteinExistence type="inferred from homology"/>
<evidence type="ECO:0000313" key="8">
    <source>
        <dbReference type="Proteomes" id="UP000184080"/>
    </source>
</evidence>
<dbReference type="InterPro" id="IPR044068">
    <property type="entry name" value="CB"/>
</dbReference>
<dbReference type="InterPro" id="IPR050090">
    <property type="entry name" value="Tyrosine_recombinase_XerCD"/>
</dbReference>
<dbReference type="PROSITE" id="PS51898">
    <property type="entry name" value="TYR_RECOMBINASE"/>
    <property type="match status" value="1"/>
</dbReference>
<name>A0A1M6F127_9CLOT</name>
<keyword evidence="8" id="KW-1185">Reference proteome</keyword>
<dbReference type="InterPro" id="IPR002104">
    <property type="entry name" value="Integrase_catalytic"/>
</dbReference>
<dbReference type="AlphaFoldDB" id="A0A1M6F127"/>